<keyword evidence="2" id="KW-1185">Reference proteome</keyword>
<protein>
    <submittedName>
        <fullName evidence="1">Uncharacterized protein</fullName>
    </submittedName>
</protein>
<organism evidence="1 2">
    <name type="scientific">Dermacentor silvarum</name>
    <name type="common">Tick</name>
    <dbReference type="NCBI Taxonomy" id="543639"/>
    <lineage>
        <taxon>Eukaryota</taxon>
        <taxon>Metazoa</taxon>
        <taxon>Ecdysozoa</taxon>
        <taxon>Arthropoda</taxon>
        <taxon>Chelicerata</taxon>
        <taxon>Arachnida</taxon>
        <taxon>Acari</taxon>
        <taxon>Parasitiformes</taxon>
        <taxon>Ixodida</taxon>
        <taxon>Ixodoidea</taxon>
        <taxon>Ixodidae</taxon>
        <taxon>Rhipicephalinae</taxon>
        <taxon>Dermacentor</taxon>
    </lineage>
</organism>
<proteinExistence type="predicted"/>
<name>A0ACB8DC40_DERSI</name>
<evidence type="ECO:0000313" key="1">
    <source>
        <dbReference type="EMBL" id="KAH7965649.1"/>
    </source>
</evidence>
<gene>
    <name evidence="1" type="ORF">HPB49_009275</name>
</gene>
<dbReference type="EMBL" id="CM023471">
    <property type="protein sequence ID" value="KAH7965649.1"/>
    <property type="molecule type" value="Genomic_DNA"/>
</dbReference>
<sequence length="153" mass="16555">MKWNCPQGLRQQPSMVPGTGSDSLSALVSVGEPRAAHSDLIVVFLDCKDRHIDAILDTRSEITEQSKIIIRPRGGLNLSKVSTTSIGVAVIEASGLTPEQAREDVVCPNFTQNIVVVSKPDPSQAARYVPIKSIIIAETEYEVNAYETAPHTT</sequence>
<reference evidence="1" key="1">
    <citation type="submission" date="2020-05" db="EMBL/GenBank/DDBJ databases">
        <title>Large-scale comparative analyses of tick genomes elucidate their genetic diversity and vector capacities.</title>
        <authorList>
            <person name="Jia N."/>
            <person name="Wang J."/>
            <person name="Shi W."/>
            <person name="Du L."/>
            <person name="Sun Y."/>
            <person name="Zhan W."/>
            <person name="Jiang J."/>
            <person name="Wang Q."/>
            <person name="Zhang B."/>
            <person name="Ji P."/>
            <person name="Sakyi L.B."/>
            <person name="Cui X."/>
            <person name="Yuan T."/>
            <person name="Jiang B."/>
            <person name="Yang W."/>
            <person name="Lam T.T.-Y."/>
            <person name="Chang Q."/>
            <person name="Ding S."/>
            <person name="Wang X."/>
            <person name="Zhu J."/>
            <person name="Ruan X."/>
            <person name="Zhao L."/>
            <person name="Wei J."/>
            <person name="Que T."/>
            <person name="Du C."/>
            <person name="Cheng J."/>
            <person name="Dai P."/>
            <person name="Han X."/>
            <person name="Huang E."/>
            <person name="Gao Y."/>
            <person name="Liu J."/>
            <person name="Shao H."/>
            <person name="Ye R."/>
            <person name="Li L."/>
            <person name="Wei W."/>
            <person name="Wang X."/>
            <person name="Wang C."/>
            <person name="Yang T."/>
            <person name="Huo Q."/>
            <person name="Li W."/>
            <person name="Guo W."/>
            <person name="Chen H."/>
            <person name="Zhou L."/>
            <person name="Ni X."/>
            <person name="Tian J."/>
            <person name="Zhou Y."/>
            <person name="Sheng Y."/>
            <person name="Liu T."/>
            <person name="Pan Y."/>
            <person name="Xia L."/>
            <person name="Li J."/>
            <person name="Zhao F."/>
            <person name="Cao W."/>
        </authorList>
    </citation>
    <scope>NUCLEOTIDE SEQUENCE</scope>
    <source>
        <strain evidence="1">Dsil-2018</strain>
    </source>
</reference>
<evidence type="ECO:0000313" key="2">
    <source>
        <dbReference type="Proteomes" id="UP000821865"/>
    </source>
</evidence>
<comment type="caution">
    <text evidence="1">The sequence shown here is derived from an EMBL/GenBank/DDBJ whole genome shotgun (WGS) entry which is preliminary data.</text>
</comment>
<dbReference type="Proteomes" id="UP000821865">
    <property type="component" value="Chromosome 2"/>
</dbReference>
<accession>A0ACB8DC40</accession>